<dbReference type="EMBL" id="SWKR01000002">
    <property type="protein sequence ID" value="TKD50907.1"/>
    <property type="molecule type" value="Genomic_DNA"/>
</dbReference>
<evidence type="ECO:0000313" key="2">
    <source>
        <dbReference type="EMBL" id="TKD50907.1"/>
    </source>
</evidence>
<sequence>MIVAMADNPTGFARRAVIAMGLVVPVLAHAETAQAAEIGSRAWFEAYIDAFNRNDFAGFAAYYAPNVTFMGQGGSFSSAAEVLAFYRAVKARVDEQLELLSFVGSPTRIAAEIKTVLHAREDWPDFPTGPLARGQRRGSINFIHYDIEGGRFTRIRSARFRSLPNG</sequence>
<name>A0A4U1L214_9SPHN</name>
<protein>
    <submittedName>
        <fullName evidence="2">Nuclear transport factor 2 family protein</fullName>
    </submittedName>
</protein>
<evidence type="ECO:0000313" key="3">
    <source>
        <dbReference type="Proteomes" id="UP000309138"/>
    </source>
</evidence>
<dbReference type="InterPro" id="IPR032710">
    <property type="entry name" value="NTF2-like_dom_sf"/>
</dbReference>
<accession>A0A4U1L214</accession>
<dbReference type="SUPFAM" id="SSF54427">
    <property type="entry name" value="NTF2-like"/>
    <property type="match status" value="1"/>
</dbReference>
<dbReference type="InterPro" id="IPR037401">
    <property type="entry name" value="SnoaL-like"/>
</dbReference>
<gene>
    <name evidence="2" type="ORF">FBR43_09130</name>
</gene>
<comment type="caution">
    <text evidence="2">The sequence shown here is derived from an EMBL/GenBank/DDBJ whole genome shotgun (WGS) entry which is preliminary data.</text>
</comment>
<dbReference type="Gene3D" id="3.10.450.50">
    <property type="match status" value="1"/>
</dbReference>
<dbReference type="Pfam" id="PF12680">
    <property type="entry name" value="SnoaL_2"/>
    <property type="match status" value="1"/>
</dbReference>
<organism evidence="2 3">
    <name type="scientific">Sphingomonas baiyangensis</name>
    <dbReference type="NCBI Taxonomy" id="2572576"/>
    <lineage>
        <taxon>Bacteria</taxon>
        <taxon>Pseudomonadati</taxon>
        <taxon>Pseudomonadota</taxon>
        <taxon>Alphaproteobacteria</taxon>
        <taxon>Sphingomonadales</taxon>
        <taxon>Sphingomonadaceae</taxon>
        <taxon>Sphingomonas</taxon>
    </lineage>
</organism>
<dbReference type="Proteomes" id="UP000309138">
    <property type="component" value="Unassembled WGS sequence"/>
</dbReference>
<feature type="domain" description="SnoaL-like" evidence="1">
    <location>
        <begin position="45"/>
        <end position="154"/>
    </location>
</feature>
<evidence type="ECO:0000259" key="1">
    <source>
        <dbReference type="Pfam" id="PF12680"/>
    </source>
</evidence>
<dbReference type="OrthoDB" id="26840at2"/>
<keyword evidence="3" id="KW-1185">Reference proteome</keyword>
<dbReference type="AlphaFoldDB" id="A0A4U1L214"/>
<proteinExistence type="predicted"/>
<reference evidence="2 3" key="1">
    <citation type="submission" date="2019-04" db="EMBL/GenBank/DDBJ databases">
        <authorList>
            <person name="Yang Y."/>
            <person name="Wei D."/>
        </authorList>
    </citation>
    <scope>NUCLEOTIDE SEQUENCE [LARGE SCALE GENOMIC DNA]</scope>
    <source>
        <strain evidence="2 3">L-1-4w-11</strain>
    </source>
</reference>